<feature type="region of interest" description="Disordered" evidence="2">
    <location>
        <begin position="165"/>
        <end position="187"/>
    </location>
</feature>
<protein>
    <recommendedName>
        <fullName evidence="5">DivIVA protein</fullName>
    </recommendedName>
</protein>
<feature type="coiled-coil region" evidence="1">
    <location>
        <begin position="46"/>
        <end position="80"/>
    </location>
</feature>
<dbReference type="OrthoDB" id="3691987at2"/>
<evidence type="ECO:0000256" key="1">
    <source>
        <dbReference type="SAM" id="Coils"/>
    </source>
</evidence>
<sequence length="337" mass="37769">MPPEQDPELVPLNPGFDVVWHGFDRAQVFQYIEEVDANVQLLAADRDAALSQVDELTEALQAARSEVSKLHKRIDELSKGPHSEEDLDDRLRRMVRLANAQADEIVARAQAEADHSLATTEELSSKLRERYGKLLAEVDRQREELQTEHRSVVEGVRTELPRLATEAQRRREEQDATTEAHRTKIQDEFDAKLAADRKKLDEEIAERQSSSKAQAQQKITEATEEAERRIREATQRAEEVEANAEKAASIREQRATDEVERLRSLRGDVLAQVRSAQQVLGKSAALLEPLEQEQDEDTSTPQQRSGGSSEAGKDDKPKPTPGPANKSGNHKVSAKAR</sequence>
<organism evidence="3 4">
    <name type="scientific">Tamaricihabitans halophyticus</name>
    <dbReference type="NCBI Taxonomy" id="1262583"/>
    <lineage>
        <taxon>Bacteria</taxon>
        <taxon>Bacillati</taxon>
        <taxon>Actinomycetota</taxon>
        <taxon>Actinomycetes</taxon>
        <taxon>Pseudonocardiales</taxon>
        <taxon>Pseudonocardiaceae</taxon>
        <taxon>Tamaricihabitans</taxon>
    </lineage>
</organism>
<proteinExistence type="predicted"/>
<dbReference type="RefSeq" id="WP_132874942.1">
    <property type="nucleotide sequence ID" value="NZ_SLXQ01000001.1"/>
</dbReference>
<evidence type="ECO:0000256" key="2">
    <source>
        <dbReference type="SAM" id="MobiDB-lite"/>
    </source>
</evidence>
<feature type="compositionally biased region" description="Basic and acidic residues" evidence="2">
    <location>
        <begin position="225"/>
        <end position="239"/>
    </location>
</feature>
<gene>
    <name evidence="3" type="ORF">EV191_101268</name>
</gene>
<keyword evidence="4" id="KW-1185">Reference proteome</keyword>
<comment type="caution">
    <text evidence="3">The sequence shown here is derived from an EMBL/GenBank/DDBJ whole genome shotgun (WGS) entry which is preliminary data.</text>
</comment>
<feature type="compositionally biased region" description="Polar residues" evidence="2">
    <location>
        <begin position="299"/>
        <end position="308"/>
    </location>
</feature>
<accession>A0A4R2R2U2</accession>
<dbReference type="AlphaFoldDB" id="A0A4R2R2U2"/>
<evidence type="ECO:0008006" key="5">
    <source>
        <dbReference type="Google" id="ProtNLM"/>
    </source>
</evidence>
<feature type="region of interest" description="Disordered" evidence="2">
    <location>
        <begin position="284"/>
        <end position="337"/>
    </location>
</feature>
<dbReference type="Proteomes" id="UP000294911">
    <property type="component" value="Unassembled WGS sequence"/>
</dbReference>
<evidence type="ECO:0000313" key="4">
    <source>
        <dbReference type="Proteomes" id="UP000294911"/>
    </source>
</evidence>
<feature type="compositionally biased region" description="Low complexity" evidence="2">
    <location>
        <begin position="208"/>
        <end position="220"/>
    </location>
</feature>
<feature type="region of interest" description="Disordered" evidence="2">
    <location>
        <begin position="204"/>
        <end position="259"/>
    </location>
</feature>
<feature type="compositionally biased region" description="Basic residues" evidence="2">
    <location>
        <begin position="328"/>
        <end position="337"/>
    </location>
</feature>
<name>A0A4R2R2U2_9PSEU</name>
<feature type="compositionally biased region" description="Basic and acidic residues" evidence="2">
    <location>
        <begin position="248"/>
        <end position="259"/>
    </location>
</feature>
<dbReference type="EMBL" id="SLXQ01000001">
    <property type="protein sequence ID" value="TCP56327.1"/>
    <property type="molecule type" value="Genomic_DNA"/>
</dbReference>
<reference evidence="3 4" key="1">
    <citation type="submission" date="2019-03" db="EMBL/GenBank/DDBJ databases">
        <title>Genomic Encyclopedia of Type Strains, Phase IV (KMG-IV): sequencing the most valuable type-strain genomes for metagenomic binning, comparative biology and taxonomic classification.</title>
        <authorList>
            <person name="Goeker M."/>
        </authorList>
    </citation>
    <scope>NUCLEOTIDE SEQUENCE [LARGE SCALE GENOMIC DNA]</scope>
    <source>
        <strain evidence="3 4">DSM 45765</strain>
    </source>
</reference>
<keyword evidence="1" id="KW-0175">Coiled coil</keyword>
<feature type="compositionally biased region" description="Basic and acidic residues" evidence="2">
    <location>
        <begin position="167"/>
        <end position="187"/>
    </location>
</feature>
<evidence type="ECO:0000313" key="3">
    <source>
        <dbReference type="EMBL" id="TCP56327.1"/>
    </source>
</evidence>